<proteinExistence type="predicted"/>
<dbReference type="SUPFAM" id="SSF53756">
    <property type="entry name" value="UDP-Glycosyltransferase/glycogen phosphorylase"/>
    <property type="match status" value="1"/>
</dbReference>
<dbReference type="CDD" id="cd03801">
    <property type="entry name" value="GT4_PimA-like"/>
    <property type="match status" value="1"/>
</dbReference>
<name>A0A2G1VNT1_9FLAO</name>
<dbReference type="InterPro" id="IPR050194">
    <property type="entry name" value="Glycosyltransferase_grp1"/>
</dbReference>
<dbReference type="PANTHER" id="PTHR45947:SF3">
    <property type="entry name" value="SULFOQUINOVOSYL TRANSFERASE SQD2"/>
    <property type="match status" value="1"/>
</dbReference>
<feature type="domain" description="Glycosyl transferase family 1" evidence="1">
    <location>
        <begin position="210"/>
        <end position="358"/>
    </location>
</feature>
<reference evidence="2 3" key="1">
    <citation type="submission" date="2017-08" db="EMBL/GenBank/DDBJ databases">
        <title>The whole genome shortgun sequences of strain Leeuwenhoekiella nanhaiensis G18 from the South China Sea.</title>
        <authorList>
            <person name="Liu Q."/>
        </authorList>
    </citation>
    <scope>NUCLEOTIDE SEQUENCE [LARGE SCALE GENOMIC DNA]</scope>
    <source>
        <strain evidence="2 3">G18</strain>
    </source>
</reference>
<dbReference type="InterPro" id="IPR001296">
    <property type="entry name" value="Glyco_trans_1"/>
</dbReference>
<dbReference type="RefSeq" id="WP_099647255.1">
    <property type="nucleotide sequence ID" value="NZ_KZ319298.1"/>
</dbReference>
<keyword evidence="3" id="KW-1185">Reference proteome</keyword>
<evidence type="ECO:0000313" key="2">
    <source>
        <dbReference type="EMBL" id="PHQ28280.1"/>
    </source>
</evidence>
<dbReference type="EMBL" id="NQXA01000016">
    <property type="protein sequence ID" value="PHQ28280.1"/>
    <property type="molecule type" value="Genomic_DNA"/>
</dbReference>
<dbReference type="PANTHER" id="PTHR45947">
    <property type="entry name" value="SULFOQUINOVOSYL TRANSFERASE SQD2"/>
    <property type="match status" value="1"/>
</dbReference>
<dbReference type="OrthoDB" id="596635at2"/>
<dbReference type="AlphaFoldDB" id="A0A2G1VNT1"/>
<accession>A0A2G1VNT1</accession>
<gene>
    <name evidence="2" type="ORF">CJ305_15705</name>
</gene>
<evidence type="ECO:0000259" key="1">
    <source>
        <dbReference type="Pfam" id="PF00534"/>
    </source>
</evidence>
<dbReference type="Gene3D" id="3.40.50.2000">
    <property type="entry name" value="Glycogen Phosphorylase B"/>
    <property type="match status" value="2"/>
</dbReference>
<dbReference type="Pfam" id="PF00534">
    <property type="entry name" value="Glycos_transf_1"/>
    <property type="match status" value="1"/>
</dbReference>
<sequence>MKILYSAPNRAHHYIYAKGLFQRGGLYKFISGFSRLSKRSPITEPGFPMIKADLLQSLYVLSLRLPVGYRFQRQLAYWAKLEQDVVLSRYVPGSDLILFYNGCGLRSLQRARKLGVVSVVEVVNSHIAYQEELLQEEYKRLRLTWQGSPKREVKRRIAEYDLADYILVPSEFVRQSFLEKGFPESKLLKVPYGFSLPEVRPVKRGSDSVIEVLYVGSISVRKGLRYLIQALSLLQDLPIRLKLVGPQAKVSGIADLQLPDNVQFTGVLKGEALEQAYRGADVFCLPTLEDGFGLVLGEALSYGLPVITTTNSGGMDLLTDGEEGFIVPIQSAEAIAEKLRILATDTALRDTMSRKAFEQASALDGWAESLSRLTAVLKACLQLKSQDE</sequence>
<evidence type="ECO:0000313" key="3">
    <source>
        <dbReference type="Proteomes" id="UP000229433"/>
    </source>
</evidence>
<protein>
    <recommendedName>
        <fullName evidence="1">Glycosyl transferase family 1 domain-containing protein</fullName>
    </recommendedName>
</protein>
<dbReference type="GO" id="GO:0016757">
    <property type="term" value="F:glycosyltransferase activity"/>
    <property type="evidence" value="ECO:0007669"/>
    <property type="project" value="InterPro"/>
</dbReference>
<comment type="caution">
    <text evidence="2">The sequence shown here is derived from an EMBL/GenBank/DDBJ whole genome shotgun (WGS) entry which is preliminary data.</text>
</comment>
<dbReference type="Proteomes" id="UP000229433">
    <property type="component" value="Unassembled WGS sequence"/>
</dbReference>
<organism evidence="2 3">
    <name type="scientific">Leeuwenhoekiella nanhaiensis</name>
    <dbReference type="NCBI Taxonomy" id="1655491"/>
    <lineage>
        <taxon>Bacteria</taxon>
        <taxon>Pseudomonadati</taxon>
        <taxon>Bacteroidota</taxon>
        <taxon>Flavobacteriia</taxon>
        <taxon>Flavobacteriales</taxon>
        <taxon>Flavobacteriaceae</taxon>
        <taxon>Leeuwenhoekiella</taxon>
    </lineage>
</organism>